<dbReference type="InterPro" id="IPR011042">
    <property type="entry name" value="6-blade_b-propeller_TolB-like"/>
</dbReference>
<dbReference type="RefSeq" id="WP_207049026.1">
    <property type="nucleotide sequence ID" value="NZ_JAFIMU010000004.1"/>
</dbReference>
<feature type="chain" id="PRO_5045558934" evidence="1">
    <location>
        <begin position="21"/>
        <end position="419"/>
    </location>
</feature>
<dbReference type="SUPFAM" id="SSF50956">
    <property type="entry name" value="Thermostable phytase (3-phytase)"/>
    <property type="match status" value="1"/>
</dbReference>
<evidence type="ECO:0000259" key="2">
    <source>
        <dbReference type="PROSITE" id="PS51662"/>
    </source>
</evidence>
<dbReference type="NCBIfam" id="TIGR03901">
    <property type="entry name" value="MYXO-CTERM"/>
    <property type="match status" value="1"/>
</dbReference>
<keyword evidence="1" id="KW-0732">Signal</keyword>
<reference evidence="3 4" key="1">
    <citation type="submission" date="2021-02" db="EMBL/GenBank/DDBJ databases">
        <title>De Novo genome assembly of isolated myxobacteria.</title>
        <authorList>
            <person name="Stevens D.C."/>
        </authorList>
    </citation>
    <scope>NUCLEOTIDE SEQUENCE [LARGE SCALE GENOMIC DNA]</scope>
    <source>
        <strain evidence="3 4">ATCC 29039</strain>
    </source>
</reference>
<dbReference type="EMBL" id="JAFIMU010000004">
    <property type="protein sequence ID" value="MBN8226965.1"/>
    <property type="molecule type" value="Genomic_DNA"/>
</dbReference>
<dbReference type="Pfam" id="PF02333">
    <property type="entry name" value="Phytase"/>
    <property type="match status" value="1"/>
</dbReference>
<feature type="domain" description="BPP" evidence="2">
    <location>
        <begin position="17"/>
        <end position="344"/>
    </location>
</feature>
<dbReference type="NCBIfam" id="TIGR03382">
    <property type="entry name" value="GC_trans_RRR"/>
    <property type="match status" value="1"/>
</dbReference>
<feature type="signal peptide" evidence="1">
    <location>
        <begin position="1"/>
        <end position="20"/>
    </location>
</feature>
<evidence type="ECO:0000256" key="1">
    <source>
        <dbReference type="SAM" id="SignalP"/>
    </source>
</evidence>
<comment type="caution">
    <text evidence="3">The sequence shown here is derived from an EMBL/GenBank/DDBJ whole genome shotgun (WGS) entry which is preliminary data.</text>
</comment>
<dbReference type="Gene3D" id="2.120.10.30">
    <property type="entry name" value="TolB, C-terminal domain"/>
    <property type="match status" value="1"/>
</dbReference>
<evidence type="ECO:0000313" key="4">
    <source>
        <dbReference type="Proteomes" id="UP000664052"/>
    </source>
</evidence>
<proteinExistence type="predicted"/>
<protein>
    <submittedName>
        <fullName evidence="3">Phytase</fullName>
    </submittedName>
</protein>
<dbReference type="Proteomes" id="UP000664052">
    <property type="component" value="Unassembled WGS sequence"/>
</dbReference>
<dbReference type="PROSITE" id="PS51662">
    <property type="entry name" value="BP_PHYTASE"/>
    <property type="match status" value="1"/>
</dbReference>
<dbReference type="NCBIfam" id="NF045638">
    <property type="entry name" value="Mrt_dep_phytase"/>
    <property type="match status" value="1"/>
</dbReference>
<dbReference type="InterPro" id="IPR003431">
    <property type="entry name" value="B-propeller_Phytase"/>
</dbReference>
<gene>
    <name evidence="3" type="ORF">JYK02_05510</name>
</gene>
<accession>A0ABS3D7D3</accession>
<name>A0ABS3D7D3_9BACT</name>
<evidence type="ECO:0000313" key="3">
    <source>
        <dbReference type="EMBL" id="MBN8226965.1"/>
    </source>
</evidence>
<sequence>MRNLSLPALTAVLVSTAAGAQTAPVQAPYTVQTQPGARSGGGTVNDVALWVNPANPADSRLITADQNNGLFTYALDGGELQAVTEGTSSSVDVLGGFPLAGGTSGALVLSANPTLTGLVPYVMDPNADGGGLTRLSPTVPPLGSGVSYGTVRMARGVDGSLQAFGALASGGLRQFALTPTDGGVTATPLRDIPAGAVLGLAVDPAYRALYVAQQGQGLYRYGADADAGTTGTQVVGLGDGGLTSVGRLALYEISGLDGYLIAADPNANTFVVFDRRTLGRVGAFQLVQDGGTDAVEQSRGLVAFSGALGTAFPEGLFVAHDGMSSSTLSDNLKLTSWGNVARAFTPPLTIAQQQVDAGTADGGTGTDGGGVIINPGDGNPIGGEGGDDDSGCGCTSAPVSAVATLGLLAMALLGRRRRG</sequence>
<dbReference type="InterPro" id="IPR017756">
    <property type="entry name" value="TM_Gly-Cys-Arg_CS"/>
</dbReference>
<keyword evidence="4" id="KW-1185">Reference proteome</keyword>
<organism evidence="3 4">
    <name type="scientific">Corallococcus macrosporus</name>
    <dbReference type="NCBI Taxonomy" id="35"/>
    <lineage>
        <taxon>Bacteria</taxon>
        <taxon>Pseudomonadati</taxon>
        <taxon>Myxococcota</taxon>
        <taxon>Myxococcia</taxon>
        <taxon>Myxococcales</taxon>
        <taxon>Cystobacterineae</taxon>
        <taxon>Myxococcaceae</taxon>
        <taxon>Corallococcus</taxon>
    </lineage>
</organism>
<dbReference type="InterPro" id="IPR024038">
    <property type="entry name" value="MYXO-CTERM"/>
</dbReference>